<protein>
    <submittedName>
        <fullName evidence="1">Uncharacterized protein</fullName>
    </submittedName>
</protein>
<comment type="caution">
    <text evidence="1">The sequence shown here is derived from an EMBL/GenBank/DDBJ whole genome shotgun (WGS) entry which is preliminary data.</text>
</comment>
<reference evidence="1 2" key="1">
    <citation type="journal article" date="2024" name="Commun. Biol.">
        <title>Comparative genomic analysis of thermophilic fungi reveals convergent evolutionary adaptations and gene losses.</title>
        <authorList>
            <person name="Steindorff A.S."/>
            <person name="Aguilar-Pontes M.V."/>
            <person name="Robinson A.J."/>
            <person name="Andreopoulos B."/>
            <person name="LaButti K."/>
            <person name="Kuo A."/>
            <person name="Mondo S."/>
            <person name="Riley R."/>
            <person name="Otillar R."/>
            <person name="Haridas S."/>
            <person name="Lipzen A."/>
            <person name="Grimwood J."/>
            <person name="Schmutz J."/>
            <person name="Clum A."/>
            <person name="Reid I.D."/>
            <person name="Moisan M.C."/>
            <person name="Butler G."/>
            <person name="Nguyen T.T.M."/>
            <person name="Dewar K."/>
            <person name="Conant G."/>
            <person name="Drula E."/>
            <person name="Henrissat B."/>
            <person name="Hansel C."/>
            <person name="Singer S."/>
            <person name="Hutchinson M.I."/>
            <person name="de Vries R.P."/>
            <person name="Natvig D.O."/>
            <person name="Powell A.J."/>
            <person name="Tsang A."/>
            <person name="Grigoriev I.V."/>
        </authorList>
    </citation>
    <scope>NUCLEOTIDE SEQUENCE [LARGE SCALE GENOMIC DNA]</scope>
    <source>
        <strain evidence="1 2">ATCC 24622</strain>
    </source>
</reference>
<keyword evidence="2" id="KW-1185">Reference proteome</keyword>
<gene>
    <name evidence="1" type="ORF">VTK73DRAFT_928</name>
</gene>
<name>A0ABR3VU75_9PEZI</name>
<proteinExistence type="predicted"/>
<sequence>MEGKRSTNRNRVSKWCHRRKAEKVQPTGEGLPFLKFPTGIARQRSNGCLLLWDELFRQLSGSESHPPSDGGDVPDESRSDWWHLNRPIYVGRSSRRNSLKLLPWVSLVLVFAPRWTWIETRFDQDKERERERETEIRTWKSRSLIGRGYVNFPPIL</sequence>
<organism evidence="1 2">
    <name type="scientific">Phialemonium thermophilum</name>
    <dbReference type="NCBI Taxonomy" id="223376"/>
    <lineage>
        <taxon>Eukaryota</taxon>
        <taxon>Fungi</taxon>
        <taxon>Dikarya</taxon>
        <taxon>Ascomycota</taxon>
        <taxon>Pezizomycotina</taxon>
        <taxon>Sordariomycetes</taxon>
        <taxon>Sordariomycetidae</taxon>
        <taxon>Cephalothecales</taxon>
        <taxon>Cephalothecaceae</taxon>
        <taxon>Phialemonium</taxon>
    </lineage>
</organism>
<evidence type="ECO:0000313" key="1">
    <source>
        <dbReference type="EMBL" id="KAL1845206.1"/>
    </source>
</evidence>
<dbReference type="EMBL" id="JAZHXJ010001200">
    <property type="protein sequence ID" value="KAL1845206.1"/>
    <property type="molecule type" value="Genomic_DNA"/>
</dbReference>
<dbReference type="Proteomes" id="UP001586593">
    <property type="component" value="Unassembled WGS sequence"/>
</dbReference>
<evidence type="ECO:0000313" key="2">
    <source>
        <dbReference type="Proteomes" id="UP001586593"/>
    </source>
</evidence>
<accession>A0ABR3VU75</accession>